<keyword evidence="2" id="KW-1185">Reference proteome</keyword>
<dbReference type="HOGENOM" id="CLU_2908136_0_0_1"/>
<dbReference type="EnsemblPlants" id="ORUFI06G20230.1">
    <property type="protein sequence ID" value="ORUFI06G20230.1"/>
    <property type="gene ID" value="ORUFI06G20230"/>
</dbReference>
<reference evidence="2" key="1">
    <citation type="submission" date="2013-06" db="EMBL/GenBank/DDBJ databases">
        <authorList>
            <person name="Zhao Q."/>
        </authorList>
    </citation>
    <scope>NUCLEOTIDE SEQUENCE</scope>
    <source>
        <strain evidence="2">cv. W1943</strain>
    </source>
</reference>
<dbReference type="Gramene" id="ORUFI06G20230.1">
    <property type="protein sequence ID" value="ORUFI06G20230.1"/>
    <property type="gene ID" value="ORUFI06G20230"/>
</dbReference>
<dbReference type="AlphaFoldDB" id="A0A0E0PZE8"/>
<protein>
    <submittedName>
        <fullName evidence="1">Uncharacterized protein</fullName>
    </submittedName>
</protein>
<name>A0A0E0PZE8_ORYRU</name>
<proteinExistence type="predicted"/>
<reference evidence="1" key="2">
    <citation type="submission" date="2015-06" db="UniProtKB">
        <authorList>
            <consortium name="EnsemblPlants"/>
        </authorList>
    </citation>
    <scope>IDENTIFICATION</scope>
</reference>
<accession>A0A0E0PZE8</accession>
<organism evidence="1 2">
    <name type="scientific">Oryza rufipogon</name>
    <name type="common">Brownbeard rice</name>
    <name type="synonym">Asian wild rice</name>
    <dbReference type="NCBI Taxonomy" id="4529"/>
    <lineage>
        <taxon>Eukaryota</taxon>
        <taxon>Viridiplantae</taxon>
        <taxon>Streptophyta</taxon>
        <taxon>Embryophyta</taxon>
        <taxon>Tracheophyta</taxon>
        <taxon>Spermatophyta</taxon>
        <taxon>Magnoliopsida</taxon>
        <taxon>Liliopsida</taxon>
        <taxon>Poales</taxon>
        <taxon>Poaceae</taxon>
        <taxon>BOP clade</taxon>
        <taxon>Oryzoideae</taxon>
        <taxon>Oryzeae</taxon>
        <taxon>Oryzinae</taxon>
        <taxon>Oryza</taxon>
    </lineage>
</organism>
<dbReference type="Proteomes" id="UP000008022">
    <property type="component" value="Unassembled WGS sequence"/>
</dbReference>
<evidence type="ECO:0000313" key="1">
    <source>
        <dbReference type="EnsemblPlants" id="ORUFI06G20230.1"/>
    </source>
</evidence>
<evidence type="ECO:0000313" key="2">
    <source>
        <dbReference type="Proteomes" id="UP000008022"/>
    </source>
</evidence>
<sequence>MLSVCNWYEGLVLFEPAKFLGDCLGPFAIILIKYASDKFEIIAIRANSGHQKDDGSHSQPEY</sequence>